<keyword evidence="2" id="KW-1185">Reference proteome</keyword>
<organism evidence="1 2">
    <name type="scientific">Desertifilum tharense IPPAS B-1220</name>
    <dbReference type="NCBI Taxonomy" id="1781255"/>
    <lineage>
        <taxon>Bacteria</taxon>
        <taxon>Bacillati</taxon>
        <taxon>Cyanobacteriota</taxon>
        <taxon>Cyanophyceae</taxon>
        <taxon>Desertifilales</taxon>
        <taxon>Desertifilaceae</taxon>
        <taxon>Desertifilum</taxon>
    </lineage>
</organism>
<name>A0ACD5GTH1_9CYAN</name>
<evidence type="ECO:0000313" key="2">
    <source>
        <dbReference type="Proteomes" id="UP000095472"/>
    </source>
</evidence>
<gene>
    <name evidence="1" type="ORF">BH720_034665</name>
</gene>
<reference evidence="1 2" key="1">
    <citation type="journal article" date="2016" name="Genome Announc.">
        <title>Draft Genome Sequence of the Thermotolerant Cyanobacterium Desertifilum sp. IPPAS B-1220.</title>
        <authorList>
            <person name="Mironov K.S."/>
            <person name="Sinetova M.A."/>
            <person name="Bolatkhan K."/>
            <person name="Zayadan B.K."/>
            <person name="Ustinova V.V."/>
            <person name="Kupriyanova E.V."/>
            <person name="Skrypnik A.N."/>
            <person name="Gogoleva N.E."/>
            <person name="Gogolev Y.V."/>
            <person name="Los D.A."/>
        </authorList>
    </citation>
    <scope>NUCLEOTIDE SEQUENCE [LARGE SCALE GENOMIC DNA]</scope>
    <source>
        <strain evidence="1 2">IPPAS B-1220</strain>
    </source>
</reference>
<dbReference type="Proteomes" id="UP000095472">
    <property type="component" value="Chromosome"/>
</dbReference>
<dbReference type="EMBL" id="CP182909">
    <property type="protein sequence ID" value="XPM64113.1"/>
    <property type="molecule type" value="Genomic_DNA"/>
</dbReference>
<accession>A0ACD5GTH1</accession>
<protein>
    <submittedName>
        <fullName evidence="1">Uncharacterized protein</fullName>
    </submittedName>
</protein>
<proteinExistence type="predicted"/>
<evidence type="ECO:0000313" key="1">
    <source>
        <dbReference type="EMBL" id="XPM64113.1"/>
    </source>
</evidence>
<sequence>MKFDSYEPGDFYDEMFLAKNQPRPQAAPLIERINALSEGELLQRQQAAQIALFKLGVTFNVYGDTQGTERIFPFDIVPRIVTRR</sequence>